<sequence length="105" mass="10377">AYHHLLRFLIKCGLEAGVSSGSGHDVGNGVAVAGLHGGVGLLAAAHALHPVAHVVGGEHIATSVCRGGHGRRLGQAELGQQVGGQVHSVGRLLGKAAGGRYAVGN</sequence>
<feature type="non-terminal residue" evidence="1">
    <location>
        <position position="1"/>
    </location>
</feature>
<gene>
    <name evidence="1" type="ORF">Tci_922815</name>
</gene>
<comment type="caution">
    <text evidence="1">The sequence shown here is derived from an EMBL/GenBank/DDBJ whole genome shotgun (WGS) entry which is preliminary data.</text>
</comment>
<dbReference type="EMBL" id="BKCJ011762356">
    <property type="protein sequence ID" value="GFD50846.1"/>
    <property type="molecule type" value="Genomic_DNA"/>
</dbReference>
<proteinExistence type="predicted"/>
<dbReference type="AlphaFoldDB" id="A0A699WZ23"/>
<name>A0A699WZ23_TANCI</name>
<organism evidence="1">
    <name type="scientific">Tanacetum cinerariifolium</name>
    <name type="common">Dalmatian daisy</name>
    <name type="synonym">Chrysanthemum cinerariifolium</name>
    <dbReference type="NCBI Taxonomy" id="118510"/>
    <lineage>
        <taxon>Eukaryota</taxon>
        <taxon>Viridiplantae</taxon>
        <taxon>Streptophyta</taxon>
        <taxon>Embryophyta</taxon>
        <taxon>Tracheophyta</taxon>
        <taxon>Spermatophyta</taxon>
        <taxon>Magnoliopsida</taxon>
        <taxon>eudicotyledons</taxon>
        <taxon>Gunneridae</taxon>
        <taxon>Pentapetalae</taxon>
        <taxon>asterids</taxon>
        <taxon>campanulids</taxon>
        <taxon>Asterales</taxon>
        <taxon>Asteraceae</taxon>
        <taxon>Asteroideae</taxon>
        <taxon>Anthemideae</taxon>
        <taxon>Anthemidinae</taxon>
        <taxon>Tanacetum</taxon>
    </lineage>
</organism>
<protein>
    <submittedName>
        <fullName evidence="1">Uncharacterized protein</fullName>
    </submittedName>
</protein>
<evidence type="ECO:0000313" key="1">
    <source>
        <dbReference type="EMBL" id="GFD50846.1"/>
    </source>
</evidence>
<reference evidence="1" key="1">
    <citation type="journal article" date="2019" name="Sci. Rep.">
        <title>Draft genome of Tanacetum cinerariifolium, the natural source of mosquito coil.</title>
        <authorList>
            <person name="Yamashiro T."/>
            <person name="Shiraishi A."/>
            <person name="Satake H."/>
            <person name="Nakayama K."/>
        </authorList>
    </citation>
    <scope>NUCLEOTIDE SEQUENCE</scope>
</reference>
<accession>A0A699WZ23</accession>